<dbReference type="RefSeq" id="WP_025517422.1">
    <property type="nucleotide sequence ID" value="NZ_CP016340.1"/>
</dbReference>
<dbReference type="PATRIC" id="fig|123899.6.peg.2816"/>
<dbReference type="GeneID" id="56589918"/>
<dbReference type="GO" id="GO:0008168">
    <property type="term" value="F:methyltransferase activity"/>
    <property type="evidence" value="ECO:0007669"/>
    <property type="project" value="UniProtKB-KW"/>
</dbReference>
<dbReference type="Gene3D" id="3.40.50.150">
    <property type="entry name" value="Vaccinia Virus protein VP39"/>
    <property type="match status" value="1"/>
</dbReference>
<dbReference type="EMBL" id="LT546645">
    <property type="protein sequence ID" value="SAI71572.1"/>
    <property type="molecule type" value="Genomic_DNA"/>
</dbReference>
<keyword evidence="2" id="KW-0489">Methyltransferase</keyword>
<proteinExistence type="predicted"/>
<protein>
    <submittedName>
        <fullName evidence="2">Methyltransferase, FkbM family</fullName>
    </submittedName>
</protein>
<dbReference type="KEGG" id="btrm:SAMEA390648702828"/>
<dbReference type="SUPFAM" id="SSF53335">
    <property type="entry name" value="S-adenosyl-L-methionine-dependent methyltransferases"/>
    <property type="match status" value="1"/>
</dbReference>
<dbReference type="Pfam" id="PF05050">
    <property type="entry name" value="Methyltransf_21"/>
    <property type="match status" value="1"/>
</dbReference>
<dbReference type="InterPro" id="IPR006342">
    <property type="entry name" value="FkbM_mtfrase"/>
</dbReference>
<organism evidence="2 3">
    <name type="scientific">Bordetella trematum</name>
    <dbReference type="NCBI Taxonomy" id="123899"/>
    <lineage>
        <taxon>Bacteria</taxon>
        <taxon>Pseudomonadati</taxon>
        <taxon>Pseudomonadota</taxon>
        <taxon>Betaproteobacteria</taxon>
        <taxon>Burkholderiales</taxon>
        <taxon>Alcaligenaceae</taxon>
        <taxon>Bordetella</taxon>
    </lineage>
</organism>
<gene>
    <name evidence="2" type="ORF">SAMEA3906487_02828</name>
</gene>
<dbReference type="STRING" id="123899.SAMEA3906487_02828"/>
<keyword evidence="2" id="KW-0808">Transferase</keyword>
<evidence type="ECO:0000259" key="1">
    <source>
        <dbReference type="Pfam" id="PF05050"/>
    </source>
</evidence>
<dbReference type="InterPro" id="IPR029063">
    <property type="entry name" value="SAM-dependent_MTases_sf"/>
</dbReference>
<dbReference type="NCBIfam" id="TIGR01444">
    <property type="entry name" value="fkbM_fam"/>
    <property type="match status" value="1"/>
</dbReference>
<sequence>MTSHPLAPDWQQLKQTGDERLARFNELDDLYVLWPRAGSAWTLHLHEFFAQRTYLTDPRFRGYCVIGDPPGLVSAMKPVMPHREAAITFNEFVRLRRSKARVGLLDFSGTITEWSLWRGVQDGVFDFLVSATARDIAYIYVPLSQERRHYLENAGRYEALAASMDARSARTLFARMHAFLALDRGPMLRTMTPVEFQYFNGASPQDSFVPRAREVYVDVGASQGEHVLRMAGLLDDLDGSQLWALEPNRQEFGALQGLRWMLPVRAQQVVVSDQAGGEVLFHTLPGNPEGSHFVGASHDAAWREAHADSIDTLPRVTLDSLISREATFIKADIEGGEMALMRGARGHLARPQCRLSIAAYHYPDDLLEMVDFLHGLGRRRLSVRAHHPSLYDLVLYAHEEPGF</sequence>
<dbReference type="Proteomes" id="UP000076825">
    <property type="component" value="Chromosome 1"/>
</dbReference>
<dbReference type="OrthoDB" id="5329963at2"/>
<accession>A0A157SME0</accession>
<feature type="domain" description="Methyltransferase FkbM" evidence="1">
    <location>
        <begin position="218"/>
        <end position="379"/>
    </location>
</feature>
<keyword evidence="3" id="KW-1185">Reference proteome</keyword>
<reference evidence="2 3" key="1">
    <citation type="submission" date="2016-04" db="EMBL/GenBank/DDBJ databases">
        <authorList>
            <consortium name="Pathogen Informatics"/>
        </authorList>
    </citation>
    <scope>NUCLEOTIDE SEQUENCE [LARGE SCALE GENOMIC DNA]</scope>
    <source>
        <strain evidence="2 3">H044680328</strain>
    </source>
</reference>
<name>A0A157SME0_9BORD</name>
<dbReference type="eggNOG" id="COG2242">
    <property type="taxonomic scope" value="Bacteria"/>
</dbReference>
<dbReference type="GO" id="GO:0032259">
    <property type="term" value="P:methylation"/>
    <property type="evidence" value="ECO:0007669"/>
    <property type="project" value="UniProtKB-KW"/>
</dbReference>
<evidence type="ECO:0000313" key="3">
    <source>
        <dbReference type="Proteomes" id="UP000076825"/>
    </source>
</evidence>
<dbReference type="AlphaFoldDB" id="A0A157SME0"/>
<evidence type="ECO:0000313" key="2">
    <source>
        <dbReference type="EMBL" id="SAI71572.1"/>
    </source>
</evidence>